<dbReference type="PANTHER" id="PTHR44591:SF3">
    <property type="entry name" value="RESPONSE REGULATORY DOMAIN-CONTAINING PROTEIN"/>
    <property type="match status" value="1"/>
</dbReference>
<proteinExistence type="predicted"/>
<reference evidence="5" key="1">
    <citation type="submission" date="2018-11" db="EMBL/GenBank/DDBJ databases">
        <title>Proposal to divide the Flavobacteriaceae and reorganize its genera based on Amino Acid Identity values calculated from whole genome sequences.</title>
        <authorList>
            <person name="Nicholson A.C."/>
            <person name="Gulvik C.A."/>
            <person name="Whitney A.M."/>
            <person name="Humrighouse B.W."/>
            <person name="Bell M."/>
            <person name="Holmes B."/>
            <person name="Steigerwalt A.G."/>
            <person name="Villarma A."/>
            <person name="Sheth M."/>
            <person name="Batra D."/>
            <person name="Pryor J."/>
            <person name="Bernardet J.-F."/>
            <person name="Hugo C."/>
            <person name="Kampfer P."/>
            <person name="Newman J.D."/>
            <person name="McQuiston J.R."/>
        </authorList>
    </citation>
    <scope>NUCLEOTIDE SEQUENCE [LARGE SCALE GENOMIC DNA]</scope>
    <source>
        <strain evidence="5">G0081</strain>
    </source>
</reference>
<keyword evidence="1 2" id="KW-0597">Phosphoprotein</keyword>
<dbReference type="SUPFAM" id="SSF52172">
    <property type="entry name" value="CheY-like"/>
    <property type="match status" value="1"/>
</dbReference>
<dbReference type="Proteomes" id="UP000270185">
    <property type="component" value="Chromosome"/>
</dbReference>
<dbReference type="InterPro" id="IPR050595">
    <property type="entry name" value="Bact_response_regulator"/>
</dbReference>
<dbReference type="SMART" id="SM00448">
    <property type="entry name" value="REC"/>
    <property type="match status" value="1"/>
</dbReference>
<dbReference type="PROSITE" id="PS50110">
    <property type="entry name" value="RESPONSE_REGULATORY"/>
    <property type="match status" value="1"/>
</dbReference>
<evidence type="ECO:0000256" key="2">
    <source>
        <dbReference type="PROSITE-ProRule" id="PRU00169"/>
    </source>
</evidence>
<dbReference type="InterPro" id="IPR001789">
    <property type="entry name" value="Sig_transdc_resp-reg_receiver"/>
</dbReference>
<sequence>MTENAAIKASKKVFIFDDNLEILELCTDILTDIGFEVKTSPTTNDIDIQVSEFMPDLIFMDNWLPDISGIEATRLLKSNEKLKNIPVIYFSANSNINELAAEAGADDFLAKPFDIFLLEEIVLKYTGA</sequence>
<dbReference type="AlphaFoldDB" id="A0A3G8XIN7"/>
<evidence type="ECO:0000256" key="1">
    <source>
        <dbReference type="ARBA" id="ARBA00022553"/>
    </source>
</evidence>
<evidence type="ECO:0000313" key="4">
    <source>
        <dbReference type="EMBL" id="AZI32608.1"/>
    </source>
</evidence>
<organism evidence="4 5">
    <name type="scientific">Kaistella carnis</name>
    <dbReference type="NCBI Taxonomy" id="1241979"/>
    <lineage>
        <taxon>Bacteria</taxon>
        <taxon>Pseudomonadati</taxon>
        <taxon>Bacteroidota</taxon>
        <taxon>Flavobacteriia</taxon>
        <taxon>Flavobacteriales</taxon>
        <taxon>Weeksellaceae</taxon>
        <taxon>Chryseobacterium group</taxon>
        <taxon>Kaistella</taxon>
    </lineage>
</organism>
<name>A0A3G8XIN7_9FLAO</name>
<keyword evidence="5" id="KW-1185">Reference proteome</keyword>
<evidence type="ECO:0000313" key="5">
    <source>
        <dbReference type="Proteomes" id="UP000270185"/>
    </source>
</evidence>
<accession>A0A3G8XIN7</accession>
<dbReference type="InterPro" id="IPR011006">
    <property type="entry name" value="CheY-like_superfamily"/>
</dbReference>
<feature type="modified residue" description="4-aspartylphosphate" evidence="2">
    <location>
        <position position="61"/>
    </location>
</feature>
<dbReference type="Pfam" id="PF00072">
    <property type="entry name" value="Response_reg"/>
    <property type="match status" value="1"/>
</dbReference>
<dbReference type="KEGG" id="ccas:EIB73_05125"/>
<dbReference type="RefSeq" id="WP_125023273.1">
    <property type="nucleotide sequence ID" value="NZ_CP034159.1"/>
</dbReference>
<dbReference type="PANTHER" id="PTHR44591">
    <property type="entry name" value="STRESS RESPONSE REGULATOR PROTEIN 1"/>
    <property type="match status" value="1"/>
</dbReference>
<feature type="domain" description="Response regulatory" evidence="3">
    <location>
        <begin position="12"/>
        <end position="126"/>
    </location>
</feature>
<evidence type="ECO:0000259" key="3">
    <source>
        <dbReference type="PROSITE" id="PS50110"/>
    </source>
</evidence>
<protein>
    <submittedName>
        <fullName evidence="4">Response regulator</fullName>
    </submittedName>
</protein>
<dbReference type="EMBL" id="CP034159">
    <property type="protein sequence ID" value="AZI32608.1"/>
    <property type="molecule type" value="Genomic_DNA"/>
</dbReference>
<dbReference type="GO" id="GO:0000160">
    <property type="term" value="P:phosphorelay signal transduction system"/>
    <property type="evidence" value="ECO:0007669"/>
    <property type="project" value="InterPro"/>
</dbReference>
<dbReference type="OrthoDB" id="9789181at2"/>
<dbReference type="Gene3D" id="3.40.50.2300">
    <property type="match status" value="1"/>
</dbReference>
<gene>
    <name evidence="4" type="ORF">EIB73_05125</name>
</gene>